<evidence type="ECO:0000256" key="5">
    <source>
        <dbReference type="ARBA" id="ARBA00019045"/>
    </source>
</evidence>
<dbReference type="PRINTS" id="PR00682">
    <property type="entry name" value="IPNSYNTHASE"/>
</dbReference>
<evidence type="ECO:0000256" key="9">
    <source>
        <dbReference type="ARBA" id="ARBA00047725"/>
    </source>
</evidence>
<evidence type="ECO:0000256" key="10">
    <source>
        <dbReference type="ARBA" id="ARBA00049359"/>
    </source>
</evidence>
<dbReference type="PANTHER" id="PTHR47990">
    <property type="entry name" value="2-OXOGLUTARATE (2OG) AND FE(II)-DEPENDENT OXYGENASE SUPERFAMILY PROTEIN-RELATED"/>
    <property type="match status" value="1"/>
</dbReference>
<dbReference type="GO" id="GO:0009693">
    <property type="term" value="P:ethylene biosynthetic process"/>
    <property type="evidence" value="ECO:0007669"/>
    <property type="project" value="UniProtKB-KW"/>
</dbReference>
<evidence type="ECO:0000313" key="13">
    <source>
        <dbReference type="EMBL" id="MYZ48770.1"/>
    </source>
</evidence>
<comment type="catalytic activity">
    <reaction evidence="10">
        <text>L-arginine + 2-oxoglutarate + O2 = guanidine + L-glutamate 5-semialdehyde + succinate + CO2</text>
        <dbReference type="Rhea" id="RHEA:31535"/>
        <dbReference type="ChEBI" id="CHEBI:15379"/>
        <dbReference type="ChEBI" id="CHEBI:16526"/>
        <dbReference type="ChEBI" id="CHEBI:16810"/>
        <dbReference type="ChEBI" id="CHEBI:30031"/>
        <dbReference type="ChEBI" id="CHEBI:30087"/>
        <dbReference type="ChEBI" id="CHEBI:32682"/>
        <dbReference type="ChEBI" id="CHEBI:58066"/>
        <dbReference type="EC" id="1.14.20.7"/>
    </reaction>
</comment>
<dbReference type="InterPro" id="IPR050231">
    <property type="entry name" value="Iron_ascorbate_oxido_reductase"/>
</dbReference>
<dbReference type="Proteomes" id="UP000773614">
    <property type="component" value="Unassembled WGS sequence"/>
</dbReference>
<dbReference type="PROSITE" id="PS51471">
    <property type="entry name" value="FE2OG_OXY"/>
    <property type="match status" value="1"/>
</dbReference>
<dbReference type="EC" id="1.13.12.19" evidence="4"/>
<proteinExistence type="inferred from homology"/>
<feature type="domain" description="Fe2OG dioxygenase" evidence="12">
    <location>
        <begin position="169"/>
        <end position="275"/>
    </location>
</feature>
<keyword evidence="11" id="KW-0408">Iron</keyword>
<evidence type="ECO:0000313" key="14">
    <source>
        <dbReference type="Proteomes" id="UP000773614"/>
    </source>
</evidence>
<protein>
    <recommendedName>
        <fullName evidence="5">2-oxoglutarate-dependent ethylene/succinate-forming enzyme</fullName>
        <ecNumber evidence="4">1.13.12.19</ecNumber>
        <ecNumber evidence="3">1.14.20.7</ecNumber>
    </recommendedName>
    <alternativeName>
        <fullName evidence="7">2-oxoglutarate dioxygenase (ethylene-forming)</fullName>
    </alternativeName>
    <alternativeName>
        <fullName evidence="8">2-oxoglutarate/L-arginine monooxygenase/decarboxylase (succinate-forming)</fullName>
    </alternativeName>
</protein>
<dbReference type="OrthoDB" id="21825at2"/>
<dbReference type="GO" id="GO:0102276">
    <property type="term" value="F:2-oxoglutarate oxygenase/decarboxylase (ethylene-forming) activity"/>
    <property type="evidence" value="ECO:0007669"/>
    <property type="project" value="UniProtKB-EC"/>
</dbReference>
<evidence type="ECO:0000256" key="11">
    <source>
        <dbReference type="RuleBase" id="RU003682"/>
    </source>
</evidence>
<evidence type="ECO:0000256" key="2">
    <source>
        <dbReference type="ARBA" id="ARBA00004767"/>
    </source>
</evidence>
<dbReference type="EC" id="1.14.20.7" evidence="3"/>
<comment type="caution">
    <text evidence="13">The sequence shown here is derived from an EMBL/GenBank/DDBJ whole genome shotgun (WGS) entry which is preliminary data.</text>
</comment>
<dbReference type="GO" id="GO:0046872">
    <property type="term" value="F:metal ion binding"/>
    <property type="evidence" value="ECO:0007669"/>
    <property type="project" value="UniProtKB-KW"/>
</dbReference>
<dbReference type="Gene3D" id="2.60.120.330">
    <property type="entry name" value="B-lactam Antibiotic, Isopenicillin N Synthase, Chain"/>
    <property type="match status" value="1"/>
</dbReference>
<reference evidence="13" key="1">
    <citation type="submission" date="2019-03" db="EMBL/GenBank/DDBJ databases">
        <title>Afifella sp. nov., isolated from activated sludge.</title>
        <authorList>
            <person name="Li Q."/>
            <person name="Liu Y."/>
        </authorList>
    </citation>
    <scope>NUCLEOTIDE SEQUENCE</scope>
    <source>
        <strain evidence="13">L72</strain>
    </source>
</reference>
<dbReference type="InterPro" id="IPR005123">
    <property type="entry name" value="Oxoglu/Fe-dep_dioxygenase_dom"/>
</dbReference>
<name>A0A964WUE8_9HYPH</name>
<organism evidence="13 14">
    <name type="scientific">Propylenella binzhouense</name>
    <dbReference type="NCBI Taxonomy" id="2555902"/>
    <lineage>
        <taxon>Bacteria</taxon>
        <taxon>Pseudomonadati</taxon>
        <taxon>Pseudomonadota</taxon>
        <taxon>Alphaproteobacteria</taxon>
        <taxon>Hyphomicrobiales</taxon>
        <taxon>Propylenellaceae</taxon>
        <taxon>Propylenella</taxon>
    </lineage>
</organism>
<dbReference type="Pfam" id="PF03171">
    <property type="entry name" value="2OG-FeII_Oxy"/>
    <property type="match status" value="1"/>
</dbReference>
<keyword evidence="14" id="KW-1185">Reference proteome</keyword>
<dbReference type="RefSeq" id="WP_161141116.1">
    <property type="nucleotide sequence ID" value="NZ_SPKJ01000048.1"/>
</dbReference>
<evidence type="ECO:0000256" key="4">
    <source>
        <dbReference type="ARBA" id="ARBA00012531"/>
    </source>
</evidence>
<dbReference type="EMBL" id="SPKJ01000048">
    <property type="protein sequence ID" value="MYZ48770.1"/>
    <property type="molecule type" value="Genomic_DNA"/>
</dbReference>
<accession>A0A964WUE8</accession>
<dbReference type="AlphaFoldDB" id="A0A964WUE8"/>
<keyword evidence="11" id="KW-0479">Metal-binding</keyword>
<evidence type="ECO:0000259" key="12">
    <source>
        <dbReference type="PROSITE" id="PS51471"/>
    </source>
</evidence>
<gene>
    <name evidence="13" type="ORF">E4O86_13720</name>
</gene>
<keyword evidence="11" id="KW-0560">Oxidoreductase</keyword>
<dbReference type="Pfam" id="PF14226">
    <property type="entry name" value="DIOX_N"/>
    <property type="match status" value="1"/>
</dbReference>
<comment type="similarity">
    <text evidence="11">Belongs to the iron/ascorbate-dependent oxidoreductase family.</text>
</comment>
<evidence type="ECO:0000256" key="1">
    <source>
        <dbReference type="ARBA" id="ARBA00001954"/>
    </source>
</evidence>
<comment type="cofactor">
    <cofactor evidence="1">
        <name>Fe(2+)</name>
        <dbReference type="ChEBI" id="CHEBI:29033"/>
    </cofactor>
</comment>
<dbReference type="InterPro" id="IPR026992">
    <property type="entry name" value="DIOX_N"/>
</dbReference>
<dbReference type="InterPro" id="IPR027443">
    <property type="entry name" value="IPNS-like_sf"/>
</dbReference>
<comment type="catalytic activity">
    <reaction evidence="9">
        <text>2-oxoglutarate + O2 + 2 H(+) = ethene + 3 CO2 + H2O</text>
        <dbReference type="Rhea" id="RHEA:31523"/>
        <dbReference type="ChEBI" id="CHEBI:15377"/>
        <dbReference type="ChEBI" id="CHEBI:15378"/>
        <dbReference type="ChEBI" id="CHEBI:15379"/>
        <dbReference type="ChEBI" id="CHEBI:16526"/>
        <dbReference type="ChEBI" id="CHEBI:16810"/>
        <dbReference type="ChEBI" id="CHEBI:18153"/>
        <dbReference type="EC" id="1.13.12.19"/>
    </reaction>
</comment>
<evidence type="ECO:0000256" key="6">
    <source>
        <dbReference type="ARBA" id="ARBA00022666"/>
    </source>
</evidence>
<evidence type="ECO:0000256" key="8">
    <source>
        <dbReference type="ARBA" id="ARBA00031282"/>
    </source>
</evidence>
<evidence type="ECO:0000256" key="7">
    <source>
        <dbReference type="ARBA" id="ARBA00031011"/>
    </source>
</evidence>
<dbReference type="InterPro" id="IPR044861">
    <property type="entry name" value="IPNS-like_FE2OG_OXY"/>
</dbReference>
<keyword evidence="6" id="KW-0266">Ethylene biosynthesis</keyword>
<sequence>MAETLPIIDMSAAVAGEPGAYGRLAEAVGAAARGVGFFYLAGHGIDPRLIEAVFAGAAALFALPAAEKERYSIRRSPHNRGYVALEGESLDPGKAADLKEAFNIGLDLAPDDPRVVAGEPFRGVNLWPDLPGWRETMLAYFDAAWRVGRQLHRAVARDVGLDEDYFEDKLDQPMATLRLLHYPPQPARVAPGQIGAGEHTDYGDITLLLTDSVGGLEVKRRDGGWIAAPPMPGTFVCNIGDCLMRWTNDVYASTPHRVVNASGRERYSVAFFLDPNPDAEIACLPTCVSAARPARYPPVSGAAYLAGRLGRTYDFLAAPKPAAPAGTGRAP</sequence>
<dbReference type="SUPFAM" id="SSF51197">
    <property type="entry name" value="Clavaminate synthase-like"/>
    <property type="match status" value="1"/>
</dbReference>
<evidence type="ECO:0000256" key="3">
    <source>
        <dbReference type="ARBA" id="ARBA00012293"/>
    </source>
</evidence>
<comment type="pathway">
    <text evidence="2">Alkene biosynthesis; ethylene biosynthesis via 2-oxoglutarate.</text>
</comment>